<organism evidence="11 12">
    <name type="scientific">Mesoplasma lactucae ATCC 49193</name>
    <dbReference type="NCBI Taxonomy" id="81460"/>
    <lineage>
        <taxon>Bacteria</taxon>
        <taxon>Bacillati</taxon>
        <taxon>Mycoplasmatota</taxon>
        <taxon>Mollicutes</taxon>
        <taxon>Entomoplasmatales</taxon>
        <taxon>Entomoplasmataceae</taxon>
        <taxon>Mesoplasma</taxon>
    </lineage>
</organism>
<comment type="function">
    <text evidence="8">Catalyzes the release of premature peptidyl moieties from peptidyl-tRNA molecules trapped in stalled 50S ribosomal subunits, and thus maintains levels of free tRNAs and 50S ribosomes.</text>
</comment>
<dbReference type="Gene3D" id="3.40.50.1470">
    <property type="entry name" value="Peptidyl-tRNA hydrolase"/>
    <property type="match status" value="1"/>
</dbReference>
<evidence type="ECO:0000256" key="8">
    <source>
        <dbReference type="HAMAP-Rule" id="MF_00083"/>
    </source>
</evidence>
<sequence>MKLVVGLGNPGKEYENTRHNAGFIAINLLLKKYGYQTNKTEFKAETYYSTVNGEKVVFMKPQTFMNLSGEAIRPFMDYYKVKEEDIVIIYDEKDFPIGKDQMKQSGSAGGHNGIKSIIQQVGNQNFNRIRIGVGQPKPGYSLVDWVLSHFTSEELNLLESTFEKMINFVNDWTNGDNFNKIMSKYNPIVEAKK</sequence>
<keyword evidence="8" id="KW-0963">Cytoplasm</keyword>
<feature type="binding site" evidence="8">
    <location>
        <position position="64"/>
    </location>
    <ligand>
        <name>tRNA</name>
        <dbReference type="ChEBI" id="CHEBI:17843"/>
    </ligand>
</feature>
<feature type="binding site" evidence="8">
    <location>
        <position position="112"/>
    </location>
    <ligand>
        <name>tRNA</name>
        <dbReference type="ChEBI" id="CHEBI:17843"/>
    </ligand>
</feature>
<feature type="site" description="Stabilizes the basic form of H active site to accept a proton" evidence="8">
    <location>
        <position position="91"/>
    </location>
</feature>
<gene>
    <name evidence="8" type="primary">pth</name>
    <name evidence="11" type="ORF">CP520_03210</name>
</gene>
<dbReference type="PROSITE" id="PS01195">
    <property type="entry name" value="PEPT_TRNA_HYDROL_1"/>
    <property type="match status" value="1"/>
</dbReference>
<evidence type="ECO:0000256" key="1">
    <source>
        <dbReference type="ARBA" id="ARBA00013260"/>
    </source>
</evidence>
<evidence type="ECO:0000256" key="7">
    <source>
        <dbReference type="ARBA" id="ARBA00050038"/>
    </source>
</evidence>
<dbReference type="FunFam" id="3.40.50.1470:FF:000001">
    <property type="entry name" value="Peptidyl-tRNA hydrolase"/>
    <property type="match status" value="1"/>
</dbReference>
<dbReference type="Pfam" id="PF01195">
    <property type="entry name" value="Pept_tRNA_hydro"/>
    <property type="match status" value="1"/>
</dbReference>
<feature type="binding site" evidence="8">
    <location>
        <position position="66"/>
    </location>
    <ligand>
        <name>tRNA</name>
        <dbReference type="ChEBI" id="CHEBI:17843"/>
    </ligand>
</feature>
<comment type="function">
    <text evidence="8">Hydrolyzes ribosome-free peptidyl-tRNAs (with 1 or more amino acids incorporated), which drop off the ribosome during protein synthesis, or as a result of ribosome stalling.</text>
</comment>
<feature type="binding site" evidence="8">
    <location>
        <position position="14"/>
    </location>
    <ligand>
        <name>tRNA</name>
        <dbReference type="ChEBI" id="CHEBI:17843"/>
    </ligand>
</feature>
<evidence type="ECO:0000256" key="2">
    <source>
        <dbReference type="ARBA" id="ARBA00022555"/>
    </source>
</evidence>
<keyword evidence="4 8" id="KW-0694">RNA-binding</keyword>
<dbReference type="AlphaFoldDB" id="A0A291ISH7"/>
<dbReference type="EC" id="3.1.1.29" evidence="1 8"/>
<dbReference type="InterPro" id="IPR036416">
    <property type="entry name" value="Pept_tRNA_hydro_sf"/>
</dbReference>
<comment type="subunit">
    <text evidence="8">Monomer.</text>
</comment>
<evidence type="ECO:0000313" key="11">
    <source>
        <dbReference type="EMBL" id="ATG97720.1"/>
    </source>
</evidence>
<dbReference type="OrthoDB" id="9800507at2"/>
<dbReference type="PROSITE" id="PS01196">
    <property type="entry name" value="PEPT_TRNA_HYDROL_2"/>
    <property type="match status" value="1"/>
</dbReference>
<feature type="site" description="Discriminates between blocked and unblocked aminoacyl-tRNA" evidence="8">
    <location>
        <position position="9"/>
    </location>
</feature>
<evidence type="ECO:0000256" key="3">
    <source>
        <dbReference type="ARBA" id="ARBA00022801"/>
    </source>
</evidence>
<name>A0A291ISH7_9MOLU</name>
<dbReference type="GO" id="GO:0004045">
    <property type="term" value="F:peptidyl-tRNA hydrolase activity"/>
    <property type="evidence" value="ECO:0007669"/>
    <property type="project" value="UniProtKB-UniRule"/>
</dbReference>
<keyword evidence="2 8" id="KW-0820">tRNA-binding</keyword>
<accession>A0A291ISH7</accession>
<reference evidence="11 12" key="1">
    <citation type="submission" date="2017-09" db="EMBL/GenBank/DDBJ databases">
        <title>SPAdes assembly of the Mesoplasma lactucae genome.</title>
        <authorList>
            <person name="Knight T.F."/>
            <person name="Rubinstein R."/>
            <person name="Citino T."/>
        </authorList>
    </citation>
    <scope>NUCLEOTIDE SEQUENCE [LARGE SCALE GENOMIC DNA]</scope>
    <source>
        <strain evidence="11 12">831-C4</strain>
    </source>
</reference>
<evidence type="ECO:0000313" key="12">
    <source>
        <dbReference type="Proteomes" id="UP000232227"/>
    </source>
</evidence>
<proteinExistence type="inferred from homology"/>
<feature type="active site" description="Proton acceptor" evidence="8">
    <location>
        <position position="19"/>
    </location>
</feature>
<dbReference type="CDD" id="cd00462">
    <property type="entry name" value="PTH"/>
    <property type="match status" value="1"/>
</dbReference>
<evidence type="ECO:0000256" key="9">
    <source>
        <dbReference type="RuleBase" id="RU000673"/>
    </source>
</evidence>
<dbReference type="KEGG" id="mlac:CP520_03210"/>
<keyword evidence="3 8" id="KW-0378">Hydrolase</keyword>
<dbReference type="GO" id="GO:0000049">
    <property type="term" value="F:tRNA binding"/>
    <property type="evidence" value="ECO:0007669"/>
    <property type="project" value="UniProtKB-UniRule"/>
</dbReference>
<dbReference type="PANTHER" id="PTHR17224:SF1">
    <property type="entry name" value="PEPTIDYL-TRNA HYDROLASE"/>
    <property type="match status" value="1"/>
</dbReference>
<dbReference type="GO" id="GO:0072344">
    <property type="term" value="P:rescue of stalled ribosome"/>
    <property type="evidence" value="ECO:0007669"/>
    <property type="project" value="UniProtKB-UniRule"/>
</dbReference>
<dbReference type="GO" id="GO:0006515">
    <property type="term" value="P:protein quality control for misfolded or incompletely synthesized proteins"/>
    <property type="evidence" value="ECO:0007669"/>
    <property type="project" value="UniProtKB-UniRule"/>
</dbReference>
<dbReference type="Proteomes" id="UP000232227">
    <property type="component" value="Chromosome"/>
</dbReference>
<evidence type="ECO:0000256" key="5">
    <source>
        <dbReference type="ARBA" id="ARBA00038063"/>
    </source>
</evidence>
<dbReference type="InterPro" id="IPR001328">
    <property type="entry name" value="Pept_tRNA_hydro"/>
</dbReference>
<dbReference type="NCBIfam" id="TIGR00447">
    <property type="entry name" value="pth"/>
    <property type="match status" value="1"/>
</dbReference>
<dbReference type="RefSeq" id="WP_096863008.1">
    <property type="nucleotide sequence ID" value="NZ_CP023668.1"/>
</dbReference>
<protein>
    <recommendedName>
        <fullName evidence="7 8">Peptidyl-tRNA hydrolase</fullName>
        <shortName evidence="8">Pth</shortName>
        <ecNumber evidence="1 8">3.1.1.29</ecNumber>
    </recommendedName>
</protein>
<evidence type="ECO:0000256" key="10">
    <source>
        <dbReference type="RuleBase" id="RU004320"/>
    </source>
</evidence>
<dbReference type="EMBL" id="CP023668">
    <property type="protein sequence ID" value="ATG97720.1"/>
    <property type="molecule type" value="Genomic_DNA"/>
</dbReference>
<keyword evidence="12" id="KW-1185">Reference proteome</keyword>
<evidence type="ECO:0000256" key="4">
    <source>
        <dbReference type="ARBA" id="ARBA00022884"/>
    </source>
</evidence>
<dbReference type="PANTHER" id="PTHR17224">
    <property type="entry name" value="PEPTIDYL-TRNA HYDROLASE"/>
    <property type="match status" value="1"/>
</dbReference>
<dbReference type="GO" id="GO:0005737">
    <property type="term" value="C:cytoplasm"/>
    <property type="evidence" value="ECO:0007669"/>
    <property type="project" value="UniProtKB-SubCell"/>
</dbReference>
<evidence type="ECO:0000256" key="6">
    <source>
        <dbReference type="ARBA" id="ARBA00048707"/>
    </source>
</evidence>
<dbReference type="SUPFAM" id="SSF53178">
    <property type="entry name" value="Peptidyl-tRNA hydrolase-like"/>
    <property type="match status" value="1"/>
</dbReference>
<comment type="catalytic activity">
    <reaction evidence="6 8 9">
        <text>an N-acyl-L-alpha-aminoacyl-tRNA + H2O = an N-acyl-L-amino acid + a tRNA + H(+)</text>
        <dbReference type="Rhea" id="RHEA:54448"/>
        <dbReference type="Rhea" id="RHEA-COMP:10123"/>
        <dbReference type="Rhea" id="RHEA-COMP:13883"/>
        <dbReference type="ChEBI" id="CHEBI:15377"/>
        <dbReference type="ChEBI" id="CHEBI:15378"/>
        <dbReference type="ChEBI" id="CHEBI:59874"/>
        <dbReference type="ChEBI" id="CHEBI:78442"/>
        <dbReference type="ChEBI" id="CHEBI:138191"/>
        <dbReference type="EC" id="3.1.1.29"/>
    </reaction>
</comment>
<dbReference type="HAMAP" id="MF_00083">
    <property type="entry name" value="Pept_tRNA_hydro_bact"/>
    <property type="match status" value="1"/>
</dbReference>
<comment type="similarity">
    <text evidence="5 8 10">Belongs to the PTH family.</text>
</comment>
<comment type="subcellular location">
    <subcellularLocation>
        <location evidence="8">Cytoplasm</location>
    </subcellularLocation>
</comment>
<dbReference type="InterPro" id="IPR018171">
    <property type="entry name" value="Pept_tRNA_hydro_CS"/>
</dbReference>